<keyword evidence="3" id="KW-1185">Reference proteome</keyword>
<evidence type="ECO:0000313" key="2">
    <source>
        <dbReference type="EMBL" id="RCW63132.1"/>
    </source>
</evidence>
<organism evidence="2 3">
    <name type="scientific">Saliterribacillus persicus</name>
    <dbReference type="NCBI Taxonomy" id="930114"/>
    <lineage>
        <taxon>Bacteria</taxon>
        <taxon>Bacillati</taxon>
        <taxon>Bacillota</taxon>
        <taxon>Bacilli</taxon>
        <taxon>Bacillales</taxon>
        <taxon>Bacillaceae</taxon>
        <taxon>Saliterribacillus</taxon>
    </lineage>
</organism>
<evidence type="ECO:0000256" key="1">
    <source>
        <dbReference type="SAM" id="Phobius"/>
    </source>
</evidence>
<dbReference type="EMBL" id="QPJJ01000019">
    <property type="protein sequence ID" value="RCW63132.1"/>
    <property type="molecule type" value="Genomic_DNA"/>
</dbReference>
<dbReference type="AlphaFoldDB" id="A0A368X540"/>
<keyword evidence="1" id="KW-0472">Membrane</keyword>
<dbReference type="Proteomes" id="UP000252585">
    <property type="component" value="Unassembled WGS sequence"/>
</dbReference>
<name>A0A368X540_9BACI</name>
<dbReference type="RefSeq" id="WP_114354293.1">
    <property type="nucleotide sequence ID" value="NZ_QPJJ01000019.1"/>
</dbReference>
<keyword evidence="1" id="KW-1133">Transmembrane helix</keyword>
<proteinExistence type="predicted"/>
<gene>
    <name evidence="2" type="ORF">DFR57_1198</name>
</gene>
<dbReference type="OrthoDB" id="2082676at2"/>
<reference evidence="2 3" key="1">
    <citation type="submission" date="2018-07" db="EMBL/GenBank/DDBJ databases">
        <title>Genomic Encyclopedia of Type Strains, Phase IV (KMG-IV): sequencing the most valuable type-strain genomes for metagenomic binning, comparative biology and taxonomic classification.</title>
        <authorList>
            <person name="Goeker M."/>
        </authorList>
    </citation>
    <scope>NUCLEOTIDE SEQUENCE [LARGE SCALE GENOMIC DNA]</scope>
    <source>
        <strain evidence="2 3">DSM 27696</strain>
    </source>
</reference>
<sequence>MSKSNFDSLFRENNERWLDPLPKHQRTLILKLMEQNEDYYTVAEAYLTINTPNTAPFSAGQGRKIFVDKLVLEIEHFLCGDKKYEEERLGLFSNLKPTHTIVVSTVSAAVAPYIGASAIFIMPAVSLIFIGIGKMTINAWCEMRKELKLQ</sequence>
<keyword evidence="1" id="KW-0812">Transmembrane</keyword>
<accession>A0A368X540</accession>
<feature type="transmembrane region" description="Helical" evidence="1">
    <location>
        <begin position="113"/>
        <end position="137"/>
    </location>
</feature>
<evidence type="ECO:0000313" key="3">
    <source>
        <dbReference type="Proteomes" id="UP000252585"/>
    </source>
</evidence>
<comment type="caution">
    <text evidence="2">The sequence shown here is derived from an EMBL/GenBank/DDBJ whole genome shotgun (WGS) entry which is preliminary data.</text>
</comment>
<protein>
    <submittedName>
        <fullName evidence="2">Uncharacterized protein</fullName>
    </submittedName>
</protein>